<organism evidence="2 3">
    <name type="scientific">Trypanosoma rangeli SC58</name>
    <dbReference type="NCBI Taxonomy" id="429131"/>
    <lineage>
        <taxon>Eukaryota</taxon>
        <taxon>Discoba</taxon>
        <taxon>Euglenozoa</taxon>
        <taxon>Kinetoplastea</taxon>
        <taxon>Metakinetoplastina</taxon>
        <taxon>Trypanosomatida</taxon>
        <taxon>Trypanosomatidae</taxon>
        <taxon>Trypanosoma</taxon>
        <taxon>Herpetosoma</taxon>
    </lineage>
</organism>
<accession>A0A061J3A4</accession>
<evidence type="ECO:0000313" key="2">
    <source>
        <dbReference type="EMBL" id="ESL09918.1"/>
    </source>
</evidence>
<evidence type="ECO:0000313" key="3">
    <source>
        <dbReference type="Proteomes" id="UP000031737"/>
    </source>
</evidence>
<keyword evidence="3" id="KW-1185">Reference proteome</keyword>
<reference evidence="2 3" key="1">
    <citation type="submission" date="2013-07" db="EMBL/GenBank/DDBJ databases">
        <authorList>
            <person name="Stoco P.H."/>
            <person name="Wagner G."/>
            <person name="Gerber A."/>
            <person name="Zaha A."/>
            <person name="Thompson C."/>
            <person name="Bartholomeu D.C."/>
            <person name="Luckemeyer D.D."/>
            <person name="Bahia D."/>
            <person name="Loreto E."/>
            <person name="Prestes E.B."/>
            <person name="Lima F.M."/>
            <person name="Rodrigues-Luiz G."/>
            <person name="Vallejo G.A."/>
            <person name="Filho J.F."/>
            <person name="Monteiro K.M."/>
            <person name="Tyler K.M."/>
            <person name="de Almeida L.G."/>
            <person name="Ortiz M.F."/>
            <person name="Siervo M.A."/>
            <person name="de Moraes M.H."/>
            <person name="Cunha O.L."/>
            <person name="Mendonca-Neto R."/>
            <person name="Silva R."/>
            <person name="Teixeira S.M."/>
            <person name="Murta S.M."/>
            <person name="Sincero T.C."/>
            <person name="Mendes T.A."/>
            <person name="Urmenyi T.P."/>
            <person name="Silva V.G."/>
            <person name="da Rocha W.D."/>
            <person name="Andersson B."/>
            <person name="Romanha A.J."/>
            <person name="Steindel M."/>
            <person name="de Vasconcelos A.T."/>
            <person name="Grisard E.C."/>
        </authorList>
    </citation>
    <scope>NUCLEOTIDE SEQUENCE [LARGE SCALE GENOMIC DNA]</scope>
    <source>
        <strain evidence="2 3">SC58</strain>
    </source>
</reference>
<protein>
    <submittedName>
        <fullName evidence="2">Uncharacterized protein</fullName>
    </submittedName>
</protein>
<gene>
    <name evidence="2" type="ORF">TRSC58_02355</name>
</gene>
<comment type="caution">
    <text evidence="2">The sequence shown here is derived from an EMBL/GenBank/DDBJ whole genome shotgun (WGS) entry which is preliminary data.</text>
</comment>
<dbReference type="AlphaFoldDB" id="A0A061J3A4"/>
<evidence type="ECO:0000256" key="1">
    <source>
        <dbReference type="SAM" id="MobiDB-lite"/>
    </source>
</evidence>
<feature type="region of interest" description="Disordered" evidence="1">
    <location>
        <begin position="1"/>
        <end position="21"/>
    </location>
</feature>
<dbReference type="EMBL" id="AUPL01002355">
    <property type="protein sequence ID" value="ESL09918.1"/>
    <property type="molecule type" value="Genomic_DNA"/>
</dbReference>
<dbReference type="VEuPathDB" id="TriTrypDB:TRSC58_02355"/>
<dbReference type="OrthoDB" id="276757at2759"/>
<proteinExistence type="predicted"/>
<dbReference type="Proteomes" id="UP000031737">
    <property type="component" value="Unassembled WGS sequence"/>
</dbReference>
<name>A0A061J3A4_TRYRA</name>
<sequence>MLQRTLRRFSSGGGELFPTSKQAAHLTPSWLTERHVPSPPGLGKCYVEVTRPPRHYKWQATQPEVHVVTVAQMDAPAAPQNASVRRPSQRTVASTLAGVNGALSHKVKSFENSIAVANVEAQKCSESRMKTRDYAEHQQPARVRPGWESTTDIVELSEWMYTRIHNHRKLHNDNSRGYEKEDMIWEAKSAPSAVKK</sequence>